<gene>
    <name evidence="4" type="ORF">caldi_19370</name>
</gene>
<dbReference type="KEGG" id="cmic:caldi_19370"/>
<dbReference type="AlphaFoldDB" id="A0AA35CKK8"/>
<protein>
    <recommendedName>
        <fullName evidence="6">VWA domain-containing protein</fullName>
    </recommendedName>
</protein>
<keyword evidence="1" id="KW-0812">Transmembrane</keyword>
<dbReference type="InterPro" id="IPR024163">
    <property type="entry name" value="Aerotolerance_reg_N"/>
</dbReference>
<dbReference type="SUPFAM" id="SSF52317">
    <property type="entry name" value="Class I glutamine amidotransferase-like"/>
    <property type="match status" value="1"/>
</dbReference>
<dbReference type="PANTHER" id="PTHR37464:SF1">
    <property type="entry name" value="BLL2463 PROTEIN"/>
    <property type="match status" value="1"/>
</dbReference>
<evidence type="ECO:0008006" key="6">
    <source>
        <dbReference type="Google" id="ProtNLM"/>
    </source>
</evidence>
<dbReference type="Proteomes" id="UP001163687">
    <property type="component" value="Chromosome"/>
</dbReference>
<sequence>MEWQAPGALFLGLTVPAILALYFLRRRRPRRRVPSLLLWRPASREEEANAPWQRLRPRLLLFLQLLAALALALAAARPVWSGAAGRSVHRIVLLDGSGSMRAAVPDPPGSRYGLALERVREVARAMAPGDRMSVIFVGARPRVLVSEATRAAQVEAVLAGAPEAGYGPADLRAALALAAGLTGEAGAAEWMLVSDGALDLPPAAALPRPGVAFRHVRVGGPAGNVAVTGLAARGRAVQVGLANLGDERVAGRVVLEGDGRPLASRQVELDPGAETHVTWEPIPPARVLAARLDGFPSEGNALAYDDAAWWVATGAGRARVLLVSPGSRFLEQALAAHGGVDAFRVSPEDYAGVAGGAYDLTIFDRWLPPAWPPGGVLVVGPPPGSPLLPVQGEFRPGQVNPRAGHPLLAHVDWRQVHVARAVSLPLEPSARGSGHAWEPVVDSDGGPLLAIQEAGSGRRAVLTFRLQDSDLGLRPAFPVLMANLVDWLAPRPDAIGGVLRPGEALPLPPLPLARAVSAVSPDGTRTELAPPWPPRPLVPDRPGLWRLAVQREPAAGGGQREYPVAVNGYDPRESRLTGQAVTLPGPGGVAAPAPAARRPLWPALAAVALGVALVEWWVDGRER</sequence>
<name>A0AA35CKK8_9FIRM</name>
<dbReference type="EMBL" id="AP025628">
    <property type="protein sequence ID" value="BDG60847.1"/>
    <property type="molecule type" value="Genomic_DNA"/>
</dbReference>
<evidence type="ECO:0000313" key="4">
    <source>
        <dbReference type="EMBL" id="BDG60847.1"/>
    </source>
</evidence>
<feature type="domain" description="VWFA" evidence="3">
    <location>
        <begin position="91"/>
        <end position="196"/>
    </location>
</feature>
<feature type="transmembrane region" description="Helical" evidence="1">
    <location>
        <begin position="6"/>
        <end position="24"/>
    </location>
</feature>
<dbReference type="RefSeq" id="WP_264841538.1">
    <property type="nucleotide sequence ID" value="NZ_AP025628.1"/>
</dbReference>
<dbReference type="Gene3D" id="3.40.50.410">
    <property type="entry name" value="von Willebrand factor, type A domain"/>
    <property type="match status" value="1"/>
</dbReference>
<dbReference type="InterPro" id="IPR036465">
    <property type="entry name" value="vWFA_dom_sf"/>
</dbReference>
<evidence type="ECO:0000259" key="2">
    <source>
        <dbReference type="Pfam" id="PF07584"/>
    </source>
</evidence>
<dbReference type="SUPFAM" id="SSF53300">
    <property type="entry name" value="vWA-like"/>
    <property type="match status" value="1"/>
</dbReference>
<dbReference type="PANTHER" id="PTHR37464">
    <property type="entry name" value="BLL2463 PROTEIN"/>
    <property type="match status" value="1"/>
</dbReference>
<evidence type="ECO:0000313" key="5">
    <source>
        <dbReference type="Proteomes" id="UP001163687"/>
    </source>
</evidence>
<dbReference type="Pfam" id="PF07584">
    <property type="entry name" value="BatA"/>
    <property type="match status" value="1"/>
</dbReference>
<proteinExistence type="predicted"/>
<feature type="domain" description="Aerotolerance regulator N-terminal" evidence="2">
    <location>
        <begin position="1"/>
        <end position="78"/>
    </location>
</feature>
<keyword evidence="1" id="KW-0472">Membrane</keyword>
<feature type="transmembrane region" description="Helical" evidence="1">
    <location>
        <begin position="59"/>
        <end position="80"/>
    </location>
</feature>
<dbReference type="InterPro" id="IPR029062">
    <property type="entry name" value="Class_I_gatase-like"/>
</dbReference>
<accession>A0AA35CKK8</accession>
<keyword evidence="1" id="KW-1133">Transmembrane helix</keyword>
<dbReference type="InterPro" id="IPR002035">
    <property type="entry name" value="VWF_A"/>
</dbReference>
<evidence type="ECO:0000259" key="3">
    <source>
        <dbReference type="Pfam" id="PF13519"/>
    </source>
</evidence>
<evidence type="ECO:0000256" key="1">
    <source>
        <dbReference type="SAM" id="Phobius"/>
    </source>
</evidence>
<dbReference type="Pfam" id="PF13519">
    <property type="entry name" value="VWA_2"/>
    <property type="match status" value="1"/>
</dbReference>
<organism evidence="4 5">
    <name type="scientific">Caldinitratiruptor microaerophilus</name>
    <dbReference type="NCBI Taxonomy" id="671077"/>
    <lineage>
        <taxon>Bacteria</taxon>
        <taxon>Bacillati</taxon>
        <taxon>Bacillota</taxon>
        <taxon>Clostridia</taxon>
        <taxon>Eubacteriales</taxon>
        <taxon>Symbiobacteriaceae</taxon>
        <taxon>Caldinitratiruptor</taxon>
    </lineage>
</organism>
<keyword evidence="5" id="KW-1185">Reference proteome</keyword>
<reference evidence="4" key="1">
    <citation type="submission" date="2022-03" db="EMBL/GenBank/DDBJ databases">
        <title>Complete genome sequence of Caldinitratiruptor microaerophilus.</title>
        <authorList>
            <person name="Mukaiyama R."/>
            <person name="Nishiyama T."/>
            <person name="Ueda K."/>
        </authorList>
    </citation>
    <scope>NUCLEOTIDE SEQUENCE</scope>
    <source>
        <strain evidence="4">JCM 16183</strain>
    </source>
</reference>